<dbReference type="InterPro" id="IPR016170">
    <property type="entry name" value="Cytok_DH_C_sf"/>
</dbReference>
<evidence type="ECO:0000256" key="2">
    <source>
        <dbReference type="ARBA" id="ARBA00005466"/>
    </source>
</evidence>
<comment type="caution">
    <text evidence="9">The sequence shown here is derived from an EMBL/GenBank/DDBJ whole genome shotgun (WGS) entry which is preliminary data.</text>
</comment>
<dbReference type="InterPro" id="IPR006093">
    <property type="entry name" value="Oxy_OxRdtase_FAD_BS"/>
</dbReference>
<evidence type="ECO:0000256" key="5">
    <source>
        <dbReference type="ARBA" id="ARBA00022827"/>
    </source>
</evidence>
<evidence type="ECO:0000256" key="3">
    <source>
        <dbReference type="ARBA" id="ARBA00011928"/>
    </source>
</evidence>
<evidence type="ECO:0000313" key="10">
    <source>
        <dbReference type="Proteomes" id="UP001172457"/>
    </source>
</evidence>
<sequence length="652" mass="72674">MIEGCIAVLNNYGFGPYGLCGFYDFGLSHKNKKWKKNENAFKPNGGNGWQLERETNSTTSFLAKCILHHISSLPFISLSSTSPFYGFQTSPFLTETIQTNFSFISTSQQPTANRCPPPPPTATMLKHTNLVVKILIALILGCDFGRNKISSTGNFAASTTDLPHHATIALLTERLKLDGDLRIDNLHHAAKDFGNRYSLLPAAVLYPKSVSDISSLVNYVFQMGPTSRLTIAARGHGHSLEGQAQAHQGVVVNMESLGKSQEMRFHIEGESRPFVDVSAGAQTRDGPEIMDGLSSSNGRWTLSNAGISGQAFRHGPQINNVHQLEVVTGTGQVVTCTEEMNSDLFYGVLGGLGQFGIITRAHISLEPAPKMVKWIRVLYVDFAAFTEDQEQLISSNSSFDYVEGFVLINRTGLLNNWRSSFNCKDPVQASRFFSEGKTLFCLEIAKYFTEGDAETTDQKIEGLLSKLNYNESTLFISEVSYVEFLDRVHVSELKLQEKGLWDVPHPWLNLLVPKSKIHKFATQVFGNILTDTSNGPILIYPVDKSRWNTKTSMVTPKEDVFYLVAFLSSAMPSSTGKDSLEHILSQNKRILDVCETANLETKQYLPHYSAQEEWKKHFGSQWEAFVRRKFTYDPLAILTPGQRIFQKATGFL</sequence>
<dbReference type="PANTHER" id="PTHR13878:SF120">
    <property type="entry name" value="CYTOKININ DEHYDROGENASE"/>
    <property type="match status" value="1"/>
</dbReference>
<feature type="domain" description="FAD-binding PCMH-type" evidence="8">
    <location>
        <begin position="197"/>
        <end position="368"/>
    </location>
</feature>
<comment type="catalytic activity">
    <reaction evidence="7">
        <text>N(6)-dimethylallyladenine + A + H2O = 3-methyl-2-butenal + adenine + AH2</text>
        <dbReference type="Rhea" id="RHEA:13625"/>
        <dbReference type="ChEBI" id="CHEBI:13193"/>
        <dbReference type="ChEBI" id="CHEBI:15377"/>
        <dbReference type="ChEBI" id="CHEBI:15825"/>
        <dbReference type="ChEBI" id="CHEBI:16708"/>
        <dbReference type="ChEBI" id="CHEBI:17499"/>
        <dbReference type="ChEBI" id="CHEBI:17660"/>
        <dbReference type="EC" id="1.5.99.12"/>
    </reaction>
</comment>
<dbReference type="InterPro" id="IPR015345">
    <property type="entry name" value="Cytokinin_DH_FAD/cytokin-bd"/>
</dbReference>
<dbReference type="InterPro" id="IPR016166">
    <property type="entry name" value="FAD-bd_PCMH"/>
</dbReference>
<dbReference type="InterPro" id="IPR016167">
    <property type="entry name" value="FAD-bd_PCMH_sub1"/>
</dbReference>
<dbReference type="AlphaFoldDB" id="A0AA38SW73"/>
<keyword evidence="5" id="KW-0274">FAD</keyword>
<gene>
    <name evidence="9" type="ORF">OSB04_023558</name>
</gene>
<evidence type="ECO:0000256" key="1">
    <source>
        <dbReference type="ARBA" id="ARBA00001974"/>
    </source>
</evidence>
<proteinExistence type="inferred from homology"/>
<keyword evidence="4" id="KW-0285">Flavoprotein</keyword>
<dbReference type="GO" id="GO:0071949">
    <property type="term" value="F:FAD binding"/>
    <property type="evidence" value="ECO:0007669"/>
    <property type="project" value="InterPro"/>
</dbReference>
<keyword evidence="10" id="KW-1185">Reference proteome</keyword>
<dbReference type="PANTHER" id="PTHR13878">
    <property type="entry name" value="GULONOLACTONE OXIDASE"/>
    <property type="match status" value="1"/>
</dbReference>
<evidence type="ECO:0000256" key="6">
    <source>
        <dbReference type="ARBA" id="ARBA00023002"/>
    </source>
</evidence>
<dbReference type="PROSITE" id="PS51387">
    <property type="entry name" value="FAD_PCMH"/>
    <property type="match status" value="1"/>
</dbReference>
<dbReference type="PROSITE" id="PS00862">
    <property type="entry name" value="OX2_COVAL_FAD"/>
    <property type="match status" value="1"/>
</dbReference>
<dbReference type="InterPro" id="IPR036318">
    <property type="entry name" value="FAD-bd_PCMH-like_sf"/>
</dbReference>
<evidence type="ECO:0000256" key="4">
    <source>
        <dbReference type="ARBA" id="ARBA00022630"/>
    </source>
</evidence>
<dbReference type="GO" id="GO:0019139">
    <property type="term" value="F:cytokinin dehydrogenase activity"/>
    <property type="evidence" value="ECO:0007669"/>
    <property type="project" value="UniProtKB-EC"/>
</dbReference>
<dbReference type="InterPro" id="IPR016169">
    <property type="entry name" value="FAD-bd_PCMH_sub2"/>
</dbReference>
<dbReference type="FunFam" id="3.40.462.10:FF:000001">
    <property type="entry name" value="Cytokinin dehydrogenase 2"/>
    <property type="match status" value="1"/>
</dbReference>
<reference evidence="9" key="1">
    <citation type="submission" date="2023-03" db="EMBL/GenBank/DDBJ databases">
        <title>Chromosome-scale reference genome and RAD-based genetic map of yellow starthistle (Centaurea solstitialis) reveal putative structural variation and QTLs associated with invader traits.</title>
        <authorList>
            <person name="Reatini B."/>
            <person name="Cang F.A."/>
            <person name="Jiang Q."/>
            <person name="Mckibben M.T.W."/>
            <person name="Barker M.S."/>
            <person name="Rieseberg L.H."/>
            <person name="Dlugosch K.M."/>
        </authorList>
    </citation>
    <scope>NUCLEOTIDE SEQUENCE</scope>
    <source>
        <strain evidence="9">CAN-66</strain>
        <tissue evidence="9">Leaf</tissue>
    </source>
</reference>
<evidence type="ECO:0000256" key="7">
    <source>
        <dbReference type="ARBA" id="ARBA00048224"/>
    </source>
</evidence>
<protein>
    <recommendedName>
        <fullName evidence="3">cytokinin dehydrogenase</fullName>
        <ecNumber evidence="3">1.5.99.12</ecNumber>
    </recommendedName>
</protein>
<evidence type="ECO:0000259" key="8">
    <source>
        <dbReference type="PROSITE" id="PS51387"/>
    </source>
</evidence>
<dbReference type="InterPro" id="IPR016164">
    <property type="entry name" value="FAD-linked_Oxase-like_C"/>
</dbReference>
<dbReference type="GO" id="GO:0009690">
    <property type="term" value="P:cytokinin metabolic process"/>
    <property type="evidence" value="ECO:0007669"/>
    <property type="project" value="InterPro"/>
</dbReference>
<dbReference type="EC" id="1.5.99.12" evidence="3"/>
<dbReference type="EMBL" id="JARYMX010000006">
    <property type="protein sequence ID" value="KAJ9543851.1"/>
    <property type="molecule type" value="Genomic_DNA"/>
</dbReference>
<dbReference type="SUPFAM" id="SSF55103">
    <property type="entry name" value="FAD-linked oxidases, C-terminal domain"/>
    <property type="match status" value="1"/>
</dbReference>
<comment type="similarity">
    <text evidence="2">Belongs to the oxygen-dependent FAD-linked oxidoreductase family.</text>
</comment>
<dbReference type="SUPFAM" id="SSF56176">
    <property type="entry name" value="FAD-binding/transporter-associated domain-like"/>
    <property type="match status" value="1"/>
</dbReference>
<dbReference type="Pfam" id="PF09265">
    <property type="entry name" value="Cytokin-bind"/>
    <property type="match status" value="1"/>
</dbReference>
<organism evidence="9 10">
    <name type="scientific">Centaurea solstitialis</name>
    <name type="common">yellow star-thistle</name>
    <dbReference type="NCBI Taxonomy" id="347529"/>
    <lineage>
        <taxon>Eukaryota</taxon>
        <taxon>Viridiplantae</taxon>
        <taxon>Streptophyta</taxon>
        <taxon>Embryophyta</taxon>
        <taxon>Tracheophyta</taxon>
        <taxon>Spermatophyta</taxon>
        <taxon>Magnoliopsida</taxon>
        <taxon>eudicotyledons</taxon>
        <taxon>Gunneridae</taxon>
        <taxon>Pentapetalae</taxon>
        <taxon>asterids</taxon>
        <taxon>campanulids</taxon>
        <taxon>Asterales</taxon>
        <taxon>Asteraceae</taxon>
        <taxon>Carduoideae</taxon>
        <taxon>Cardueae</taxon>
        <taxon>Centaureinae</taxon>
        <taxon>Centaurea</taxon>
    </lineage>
</organism>
<dbReference type="Proteomes" id="UP001172457">
    <property type="component" value="Chromosome 6"/>
</dbReference>
<dbReference type="Gene3D" id="3.30.43.10">
    <property type="entry name" value="Uridine Diphospho-n-acetylenolpyruvylglucosamine Reductase, domain 2"/>
    <property type="match status" value="1"/>
</dbReference>
<dbReference type="InterPro" id="IPR050432">
    <property type="entry name" value="FAD-linked_Oxidoreductases_BP"/>
</dbReference>
<comment type="cofactor">
    <cofactor evidence="1">
        <name>FAD</name>
        <dbReference type="ChEBI" id="CHEBI:57692"/>
    </cofactor>
</comment>
<dbReference type="Gene3D" id="3.40.462.10">
    <property type="entry name" value="FAD-linked oxidases, C-terminal domain"/>
    <property type="match status" value="1"/>
</dbReference>
<evidence type="ECO:0000313" key="9">
    <source>
        <dbReference type="EMBL" id="KAJ9543851.1"/>
    </source>
</evidence>
<name>A0AA38SW73_9ASTR</name>
<keyword evidence="6" id="KW-0560">Oxidoreductase</keyword>
<dbReference type="Gene3D" id="3.30.465.10">
    <property type="match status" value="1"/>
</dbReference>
<accession>A0AA38SW73</accession>